<dbReference type="STRING" id="1856405.BFC17_01530"/>
<dbReference type="SUPFAM" id="SSF56112">
    <property type="entry name" value="Protein kinase-like (PK-like)"/>
    <property type="match status" value="1"/>
</dbReference>
<name>A0A1E8FAP0_9ALTE</name>
<dbReference type="Gene3D" id="1.10.510.10">
    <property type="entry name" value="Transferase(Phosphotransferase) domain 1"/>
    <property type="match status" value="1"/>
</dbReference>
<protein>
    <recommendedName>
        <fullName evidence="3">Serine/threonine protein kinase</fullName>
    </recommendedName>
</protein>
<gene>
    <name evidence="1" type="ORF">BFC17_01530</name>
</gene>
<dbReference type="Proteomes" id="UP000176037">
    <property type="component" value="Unassembled WGS sequence"/>
</dbReference>
<dbReference type="AlphaFoldDB" id="A0A1E8FAP0"/>
<dbReference type="EMBL" id="MJIC01000015">
    <property type="protein sequence ID" value="OFI32981.1"/>
    <property type="molecule type" value="Genomic_DNA"/>
</dbReference>
<evidence type="ECO:0000313" key="2">
    <source>
        <dbReference type="Proteomes" id="UP000176037"/>
    </source>
</evidence>
<proteinExistence type="predicted"/>
<evidence type="ECO:0008006" key="3">
    <source>
        <dbReference type="Google" id="ProtNLM"/>
    </source>
</evidence>
<dbReference type="InterPro" id="IPR011009">
    <property type="entry name" value="Kinase-like_dom_sf"/>
</dbReference>
<organism evidence="1 2">
    <name type="scientific">Alteromonas lipolytica</name>
    <dbReference type="NCBI Taxonomy" id="1856405"/>
    <lineage>
        <taxon>Bacteria</taxon>
        <taxon>Pseudomonadati</taxon>
        <taxon>Pseudomonadota</taxon>
        <taxon>Gammaproteobacteria</taxon>
        <taxon>Alteromonadales</taxon>
        <taxon>Alteromonadaceae</taxon>
        <taxon>Alteromonas/Salinimonas group</taxon>
        <taxon>Alteromonas</taxon>
    </lineage>
</organism>
<keyword evidence="2" id="KW-1185">Reference proteome</keyword>
<comment type="caution">
    <text evidence="1">The sequence shown here is derived from an EMBL/GenBank/DDBJ whole genome shotgun (WGS) entry which is preliminary data.</text>
</comment>
<reference evidence="1 2" key="1">
    <citation type="submission" date="2016-09" db="EMBL/GenBank/DDBJ databases">
        <title>Alteromonas lipolytica, a new species isolated from sea water.</title>
        <authorList>
            <person name="Wu Y.-H."/>
            <person name="Cheng H."/>
            <person name="Xu X.-W."/>
        </authorList>
    </citation>
    <scope>NUCLEOTIDE SEQUENCE [LARGE SCALE GENOMIC DNA]</scope>
    <source>
        <strain evidence="1 2">JW12</strain>
    </source>
</reference>
<sequence length="252" mass="29294">MERIVVQVVIDSLCAAIPGHEFSPACLQVLHQGRFANAVVYLYQDAQYCLVIKDFSSRHWLVRKTIGRLSVNQEYKTISQLKHIDGITPDCYRLSDCSIAYQHIAGQTLSHFAKNGDKLEPAFFYQLENTIKAMHDNGRVHLDLRNMGNILVDENGNPALIDFQSSIQWRRFPQWLQKFMRYADITGAYKAWDRYGTTPLPAHKKRFLTRYNKTRKLWVFKGYPIHRMQVRLQGLAANVMALDIVRNLMDKF</sequence>
<accession>A0A1E8FAP0</accession>
<evidence type="ECO:0000313" key="1">
    <source>
        <dbReference type="EMBL" id="OFI32981.1"/>
    </source>
</evidence>